<name>A0A5A7UWW2_CUCMM</name>
<organism evidence="1 2">
    <name type="scientific">Cucumis melo var. makuwa</name>
    <name type="common">Oriental melon</name>
    <dbReference type="NCBI Taxonomy" id="1194695"/>
    <lineage>
        <taxon>Eukaryota</taxon>
        <taxon>Viridiplantae</taxon>
        <taxon>Streptophyta</taxon>
        <taxon>Embryophyta</taxon>
        <taxon>Tracheophyta</taxon>
        <taxon>Spermatophyta</taxon>
        <taxon>Magnoliopsida</taxon>
        <taxon>eudicotyledons</taxon>
        <taxon>Gunneridae</taxon>
        <taxon>Pentapetalae</taxon>
        <taxon>rosids</taxon>
        <taxon>fabids</taxon>
        <taxon>Cucurbitales</taxon>
        <taxon>Cucurbitaceae</taxon>
        <taxon>Benincaseae</taxon>
        <taxon>Cucumis</taxon>
    </lineage>
</organism>
<sequence length="860" mass="98272">MESPKAGIVLKENPLYDNFDSASSKSKKEAHPDVMSVMMADITVEAAMAEMERKVNFLMKVVEERDYEIIALREQMRTHETTDSIQQLQDMIANSIRAQYGGPPQTSFMYSKLYTKRIDNLRMPLGYQPLKFQQFDGKDNPKQHIAHFVETCENAGLRGDQLVRQFIRSLKGNAFECTRRTVSMMELTNTKQWKGEPVIDYINRWRALSLDCEDRLTKLSAVEMCTQGMHWVLLHILQGIKPRTFEELATRAHDMELSIADRGTKNFPVLEVRKDKKETKSAEKVVKSTVKESMVVNTTALKFSKRKEGRAKKKDDGSERQCSTLKERQKKVYPFPDSDIADMLEQLLEKQLIQLSKCKRPEQAGKVNDPNYCKYHRVISHPVEKCFVLKELILRLTRKKKKIELDLEEDENPGVVACHAINETEEESIPLRSLEEEELSKDLSKFNVDDLLSLPQETKTILINALLNSAALSSSAPTATYESTPYCMSIDFSDEDLLLGSKLHNRPLYVSGYVREQRVDQILIDNGSAINIMPKSTMRQLGILMDELSNSKLVIQDSRTTYKLLLGRPWIHGNRVVTSTLHQCFKFYQDGVKKVEADPNPFSEAESHFADAKFYLKNDNSPKVVYIEVPLVNAEDNLQLKSLASREPYKSTGTFHSRKGEASTSTTKSMILMDEKTSNPLILRYIPLSRRKKVESPFVKSPQGLKVGDIEVLKESLTTPLTKITKQELKIDLTEASLSQRRTKDGFDPKAYKLMTKAGYDFITHTEFKSLKIHEQPKLSSTKKKLLREGHVIPMSRKGLGYKSPEPIRITRKGKEKVVDNNHITVEEVDSMKEKEGDSQRISAFDRISPHVARAQYLKD</sequence>
<dbReference type="EMBL" id="SSTE01006004">
    <property type="protein sequence ID" value="KAA0059584.1"/>
    <property type="molecule type" value="Genomic_DNA"/>
</dbReference>
<evidence type="ECO:0000313" key="1">
    <source>
        <dbReference type="EMBL" id="KAA0059584.1"/>
    </source>
</evidence>
<accession>A0A5A7UWW2</accession>
<dbReference type="OrthoDB" id="1740536at2759"/>
<dbReference type="Proteomes" id="UP000321393">
    <property type="component" value="Unassembled WGS sequence"/>
</dbReference>
<comment type="caution">
    <text evidence="1">The sequence shown here is derived from an EMBL/GenBank/DDBJ whole genome shotgun (WGS) entry which is preliminary data.</text>
</comment>
<evidence type="ECO:0000313" key="2">
    <source>
        <dbReference type="Proteomes" id="UP000321393"/>
    </source>
</evidence>
<dbReference type="PANTHER" id="PTHR33437:SF2">
    <property type="entry name" value="OS06G0361200 PROTEIN"/>
    <property type="match status" value="1"/>
</dbReference>
<dbReference type="AlphaFoldDB" id="A0A5A7UWW2"/>
<gene>
    <name evidence="1" type="ORF">E6C27_scaffold54G00030</name>
</gene>
<reference evidence="1 2" key="1">
    <citation type="submission" date="2019-08" db="EMBL/GenBank/DDBJ databases">
        <title>Draft genome sequences of two oriental melons (Cucumis melo L. var makuwa).</title>
        <authorList>
            <person name="Kwon S.-Y."/>
        </authorList>
    </citation>
    <scope>NUCLEOTIDE SEQUENCE [LARGE SCALE GENOMIC DNA]</scope>
    <source>
        <strain evidence="2">cv. SW 3</strain>
        <tissue evidence="1">Leaf</tissue>
    </source>
</reference>
<proteinExistence type="predicted"/>
<protein>
    <submittedName>
        <fullName evidence="1">Ty3-gypsy retrotransposon protein</fullName>
    </submittedName>
</protein>
<dbReference type="PANTHER" id="PTHR33437">
    <property type="entry name" value="OS06G0361200 PROTEIN"/>
    <property type="match status" value="1"/>
</dbReference>